<evidence type="ECO:0000256" key="4">
    <source>
        <dbReference type="ARBA" id="ARBA00023102"/>
    </source>
</evidence>
<dbReference type="FunFam" id="3.30.230.40:FF:000001">
    <property type="entry name" value="Imidazoleglycerol-phosphate dehydratase HisB"/>
    <property type="match status" value="1"/>
</dbReference>
<dbReference type="Proteomes" id="UP001302978">
    <property type="component" value="Chromosome"/>
</dbReference>
<evidence type="ECO:0000256" key="3">
    <source>
        <dbReference type="ARBA" id="ARBA00022605"/>
    </source>
</evidence>
<evidence type="ECO:0000313" key="7">
    <source>
        <dbReference type="EMBL" id="WNY23487.1"/>
    </source>
</evidence>
<dbReference type="PROSITE" id="PS00954">
    <property type="entry name" value="IGP_DEHYDRATASE_1"/>
    <property type="match status" value="1"/>
</dbReference>
<gene>
    <name evidence="6 7" type="primary">hisB</name>
    <name evidence="7" type="ORF">MmiHf6_07940</name>
</gene>
<keyword evidence="5 6" id="KW-0456">Lyase</keyword>
<keyword evidence="6" id="KW-0963">Cytoplasm</keyword>
<dbReference type="EC" id="4.2.1.19" evidence="6"/>
<evidence type="ECO:0000256" key="2">
    <source>
        <dbReference type="ARBA" id="ARBA00016664"/>
    </source>
</evidence>
<accession>A0AA96UZD1</accession>
<dbReference type="PROSITE" id="PS00955">
    <property type="entry name" value="IGP_DEHYDRATASE_2"/>
    <property type="match status" value="1"/>
</dbReference>
<dbReference type="InterPro" id="IPR020568">
    <property type="entry name" value="Ribosomal_Su5_D2-typ_SF"/>
</dbReference>
<dbReference type="KEGG" id="mehf:MmiHf6_07940"/>
<keyword evidence="3 6" id="KW-0028">Amino-acid biosynthesis</keyword>
<evidence type="ECO:0000256" key="6">
    <source>
        <dbReference type="HAMAP-Rule" id="MF_00076"/>
    </source>
</evidence>
<dbReference type="FunFam" id="3.30.230.40:FF:000003">
    <property type="entry name" value="Imidazoleglycerol-phosphate dehydratase HisB"/>
    <property type="match status" value="1"/>
</dbReference>
<keyword evidence="8" id="KW-1185">Reference proteome</keyword>
<reference evidence="7 8" key="1">
    <citation type="submission" date="2023-07" db="EMBL/GenBank/DDBJ databases">
        <title>Closed genoem sequence of Methanomicrococcus sp. Hf6.</title>
        <authorList>
            <person name="Poehlein A."/>
            <person name="Protasov E."/>
            <person name="Platt K."/>
            <person name="Reeh H."/>
            <person name="Daniel R."/>
            <person name="Brune A."/>
        </authorList>
    </citation>
    <scope>NUCLEOTIDE SEQUENCE [LARGE SCALE GENOMIC DNA]</scope>
    <source>
        <strain evidence="7 8">Hf6</strain>
    </source>
</reference>
<proteinExistence type="inferred from homology"/>
<comment type="subcellular location">
    <subcellularLocation>
        <location evidence="6">Cytoplasm</location>
    </subcellularLocation>
</comment>
<dbReference type="PANTHER" id="PTHR23133">
    <property type="entry name" value="IMIDAZOLEGLYCEROL-PHOSPHATE DEHYDRATASE HIS7"/>
    <property type="match status" value="1"/>
</dbReference>
<dbReference type="InterPro" id="IPR038494">
    <property type="entry name" value="IGPD_sf"/>
</dbReference>
<dbReference type="HAMAP" id="MF_00076">
    <property type="entry name" value="HisB"/>
    <property type="match status" value="1"/>
</dbReference>
<comment type="similarity">
    <text evidence="6">Belongs to the imidazoleglycerol-phosphate dehydratase family.</text>
</comment>
<protein>
    <recommendedName>
        <fullName evidence="2 6">Imidazoleglycerol-phosphate dehydratase</fullName>
        <shortName evidence="6">IGPD</shortName>
        <ecNumber evidence="6">4.2.1.19</ecNumber>
    </recommendedName>
</protein>
<dbReference type="InterPro" id="IPR000807">
    <property type="entry name" value="ImidazoleglycerolP_deHydtase"/>
</dbReference>
<dbReference type="NCBIfam" id="NF002111">
    <property type="entry name" value="PRK00951.2-1"/>
    <property type="match status" value="1"/>
</dbReference>
<dbReference type="AlphaFoldDB" id="A0AA96UZD1"/>
<organism evidence="7 8">
    <name type="scientific">Methanimicrococcus hongohii</name>
    <dbReference type="NCBI Taxonomy" id="3028295"/>
    <lineage>
        <taxon>Archaea</taxon>
        <taxon>Methanobacteriati</taxon>
        <taxon>Methanobacteriota</taxon>
        <taxon>Stenosarchaea group</taxon>
        <taxon>Methanomicrobia</taxon>
        <taxon>Methanosarcinales</taxon>
        <taxon>Methanosarcinaceae</taxon>
        <taxon>Methanimicrococcus</taxon>
    </lineage>
</organism>
<name>A0AA96UZD1_9EURY</name>
<dbReference type="GO" id="GO:0000105">
    <property type="term" value="P:L-histidine biosynthetic process"/>
    <property type="evidence" value="ECO:0007669"/>
    <property type="project" value="UniProtKB-UniRule"/>
</dbReference>
<evidence type="ECO:0000256" key="5">
    <source>
        <dbReference type="ARBA" id="ARBA00023239"/>
    </source>
</evidence>
<evidence type="ECO:0000256" key="1">
    <source>
        <dbReference type="ARBA" id="ARBA00005047"/>
    </source>
</evidence>
<dbReference type="SUPFAM" id="SSF54211">
    <property type="entry name" value="Ribosomal protein S5 domain 2-like"/>
    <property type="match status" value="2"/>
</dbReference>
<dbReference type="InterPro" id="IPR020565">
    <property type="entry name" value="ImidazoleglycerP_deHydtase_CS"/>
</dbReference>
<comment type="catalytic activity">
    <reaction evidence="6">
        <text>D-erythro-1-(imidazol-4-yl)glycerol 3-phosphate = 3-(imidazol-4-yl)-2-oxopropyl phosphate + H2O</text>
        <dbReference type="Rhea" id="RHEA:11040"/>
        <dbReference type="ChEBI" id="CHEBI:15377"/>
        <dbReference type="ChEBI" id="CHEBI:57766"/>
        <dbReference type="ChEBI" id="CHEBI:58278"/>
        <dbReference type="EC" id="4.2.1.19"/>
    </reaction>
</comment>
<dbReference type="EMBL" id="CP131059">
    <property type="protein sequence ID" value="WNY23487.1"/>
    <property type="molecule type" value="Genomic_DNA"/>
</dbReference>
<evidence type="ECO:0000313" key="8">
    <source>
        <dbReference type="Proteomes" id="UP001302978"/>
    </source>
</evidence>
<keyword evidence="4 6" id="KW-0368">Histidine biosynthesis</keyword>
<dbReference type="Gene3D" id="3.30.230.40">
    <property type="entry name" value="Imidazole glycerol phosphate dehydratase, domain 1"/>
    <property type="match status" value="2"/>
</dbReference>
<dbReference type="CDD" id="cd07914">
    <property type="entry name" value="IGPD"/>
    <property type="match status" value="1"/>
</dbReference>
<comment type="pathway">
    <text evidence="1 6">Amino-acid biosynthesis; L-histidine biosynthesis; L-histidine from 5-phospho-alpha-D-ribose 1-diphosphate: step 6/9.</text>
</comment>
<dbReference type="Pfam" id="PF00475">
    <property type="entry name" value="IGPD"/>
    <property type="match status" value="1"/>
</dbReference>
<dbReference type="PANTHER" id="PTHR23133:SF2">
    <property type="entry name" value="IMIDAZOLEGLYCEROL-PHOSPHATE DEHYDRATASE"/>
    <property type="match status" value="1"/>
</dbReference>
<sequence>MMSQIRKASVSRKTKETDITIEINLDGSGKAAIDTGIGFFDHMLDAFARHSGYDLTVKAVGDLHVDGHHLVEDAGIVLGQAMAEALGDKRGIARFGEARIPMDEALAEVAVDISGRSFLVMKADFYAPVIGTYSTQMTKHFFESLASAAGINMNMKVEGDNDHHKTEALFKAFAYAMKRATVIEGQEIKSTKGVL</sequence>
<dbReference type="GO" id="GO:0004424">
    <property type="term" value="F:imidazoleglycerol-phosphate dehydratase activity"/>
    <property type="evidence" value="ECO:0007669"/>
    <property type="project" value="UniProtKB-UniRule"/>
</dbReference>
<dbReference type="NCBIfam" id="NF002114">
    <property type="entry name" value="PRK00951.2-4"/>
    <property type="match status" value="1"/>
</dbReference>
<dbReference type="GO" id="GO:0005737">
    <property type="term" value="C:cytoplasm"/>
    <property type="evidence" value="ECO:0007669"/>
    <property type="project" value="UniProtKB-SubCell"/>
</dbReference>